<dbReference type="InterPro" id="IPR029000">
    <property type="entry name" value="Cyclophilin-like_dom_sf"/>
</dbReference>
<dbReference type="AlphaFoldDB" id="A0A4Q9KLQ2"/>
<dbReference type="Proteomes" id="UP000291933">
    <property type="component" value="Unassembled WGS sequence"/>
</dbReference>
<dbReference type="PROSITE" id="PS51257">
    <property type="entry name" value="PROKAR_LIPOPROTEIN"/>
    <property type="match status" value="1"/>
</dbReference>
<comment type="similarity">
    <text evidence="2">Belongs to the cyclophilin-type PPIase family.</text>
</comment>
<dbReference type="PANTHER" id="PTHR45625:SF3">
    <property type="entry name" value="PEPTIDYL-PROLYL CIS-TRANS ISOMERASE B-RELATED"/>
    <property type="match status" value="1"/>
</dbReference>
<keyword evidence="2 4" id="KW-0413">Isomerase</keyword>
<dbReference type="PANTHER" id="PTHR45625">
    <property type="entry name" value="PEPTIDYL-PROLYL CIS-TRANS ISOMERASE-RELATED"/>
    <property type="match status" value="1"/>
</dbReference>
<dbReference type="PRINTS" id="PR00153">
    <property type="entry name" value="CSAPPISMRASE"/>
</dbReference>
<comment type="caution">
    <text evidence="4">The sequence shown here is derived from an EMBL/GenBank/DDBJ whole genome shotgun (WGS) entry which is preliminary data.</text>
</comment>
<dbReference type="EMBL" id="SDMR01000006">
    <property type="protein sequence ID" value="TBT95145.1"/>
    <property type="molecule type" value="Genomic_DNA"/>
</dbReference>
<keyword evidence="2" id="KW-0697">Rotamase</keyword>
<evidence type="ECO:0000256" key="2">
    <source>
        <dbReference type="RuleBase" id="RU363019"/>
    </source>
</evidence>
<name>A0A4Q9KLQ2_PROTD</name>
<evidence type="ECO:0000313" key="4">
    <source>
        <dbReference type="EMBL" id="TBT95145.1"/>
    </source>
</evidence>
<comment type="catalytic activity">
    <reaction evidence="2">
        <text>[protein]-peptidylproline (omega=180) = [protein]-peptidylproline (omega=0)</text>
        <dbReference type="Rhea" id="RHEA:16237"/>
        <dbReference type="Rhea" id="RHEA-COMP:10747"/>
        <dbReference type="Rhea" id="RHEA-COMP:10748"/>
        <dbReference type="ChEBI" id="CHEBI:83833"/>
        <dbReference type="ChEBI" id="CHEBI:83834"/>
        <dbReference type="EC" id="5.2.1.8"/>
    </reaction>
</comment>
<sequence length="235" mass="24262">MRVRLTMTPPYVTLAVVFRAAVSAVLLALALSACAVAPNPTKAPSAGAGATCIYRSTNTPAKAVDPPPTSNVPNSGVGVVTLTFASGPVQVTVDRAAAPCTANSFESLAQQGFFTNTTCHRMSSGGGYRFLQCGDPTGTGRGGPGYWFDDELSHTKAYTEGVVAMANSGRNTNGSQFFIVFGDSPFPPNYTVFGRIDAKGLAVLQAMGEQGTDKSEAPMAGRPLANTTITQVTVG</sequence>
<dbReference type="InterPro" id="IPR044666">
    <property type="entry name" value="Cyclophilin_A-like"/>
</dbReference>
<evidence type="ECO:0000313" key="5">
    <source>
        <dbReference type="Proteomes" id="UP000291933"/>
    </source>
</evidence>
<feature type="signal peptide" evidence="2">
    <location>
        <begin position="1"/>
        <end position="35"/>
    </location>
</feature>
<evidence type="ECO:0000259" key="3">
    <source>
        <dbReference type="PROSITE" id="PS50072"/>
    </source>
</evidence>
<dbReference type="PROSITE" id="PS50072">
    <property type="entry name" value="CSA_PPIASE_2"/>
    <property type="match status" value="1"/>
</dbReference>
<feature type="chain" id="PRO_5039747703" description="Peptidyl-prolyl cis-trans isomerase" evidence="2">
    <location>
        <begin position="36"/>
        <end position="235"/>
    </location>
</feature>
<organism evidence="4 5">
    <name type="scientific">Propioniciclava tarda</name>
    <dbReference type="NCBI Taxonomy" id="433330"/>
    <lineage>
        <taxon>Bacteria</taxon>
        <taxon>Bacillati</taxon>
        <taxon>Actinomycetota</taxon>
        <taxon>Actinomycetes</taxon>
        <taxon>Propionibacteriales</taxon>
        <taxon>Propionibacteriaceae</taxon>
        <taxon>Propioniciclava</taxon>
    </lineage>
</organism>
<dbReference type="Pfam" id="PF00160">
    <property type="entry name" value="Pro_isomerase"/>
    <property type="match status" value="1"/>
</dbReference>
<keyword evidence="2" id="KW-0732">Signal</keyword>
<reference evidence="4 5" key="1">
    <citation type="submission" date="2019-01" db="EMBL/GenBank/DDBJ databases">
        <title>Lactibacter flavus gen. nov., sp. nov., a novel bacterium of the family Propionibacteriaceae isolated from raw milk and dairy products.</title>
        <authorList>
            <person name="Huptas C."/>
            <person name="Wenning M."/>
            <person name="Breitenwieser F."/>
            <person name="Doll E."/>
            <person name="Von Neubeck M."/>
            <person name="Busse H.-J."/>
            <person name="Scherer S."/>
        </authorList>
    </citation>
    <scope>NUCLEOTIDE SEQUENCE [LARGE SCALE GENOMIC DNA]</scope>
    <source>
        <strain evidence="4 5">DSM 22130</strain>
    </source>
</reference>
<evidence type="ECO:0000256" key="1">
    <source>
        <dbReference type="ARBA" id="ARBA00002388"/>
    </source>
</evidence>
<feature type="domain" description="PPIase cyclophilin-type" evidence="3">
    <location>
        <begin position="87"/>
        <end position="234"/>
    </location>
</feature>
<proteinExistence type="inferred from homology"/>
<protein>
    <recommendedName>
        <fullName evidence="2">Peptidyl-prolyl cis-trans isomerase</fullName>
        <shortName evidence="2">PPIase</shortName>
        <ecNumber evidence="2">5.2.1.8</ecNumber>
    </recommendedName>
</protein>
<dbReference type="OrthoDB" id="5507614at2"/>
<dbReference type="InterPro" id="IPR002130">
    <property type="entry name" value="Cyclophilin-type_PPIase_dom"/>
</dbReference>
<dbReference type="EC" id="5.2.1.8" evidence="2"/>
<keyword evidence="5" id="KW-1185">Reference proteome</keyword>
<dbReference type="SUPFAM" id="SSF50891">
    <property type="entry name" value="Cyclophilin-like"/>
    <property type="match status" value="1"/>
</dbReference>
<dbReference type="Gene3D" id="2.40.100.10">
    <property type="entry name" value="Cyclophilin-like"/>
    <property type="match status" value="1"/>
</dbReference>
<dbReference type="CDD" id="cd00317">
    <property type="entry name" value="cyclophilin"/>
    <property type="match status" value="1"/>
</dbReference>
<accession>A0A4Q9KLQ2</accession>
<gene>
    <name evidence="4" type="ORF">ET996_06365</name>
</gene>
<dbReference type="GO" id="GO:0003755">
    <property type="term" value="F:peptidyl-prolyl cis-trans isomerase activity"/>
    <property type="evidence" value="ECO:0007669"/>
    <property type="project" value="UniProtKB-UniRule"/>
</dbReference>
<comment type="function">
    <text evidence="1 2">PPIases accelerate the folding of proteins. It catalyzes the cis-trans isomerization of proline imidic peptide bonds in oligopeptides.</text>
</comment>